<accession>A0ABS6RZ24</accession>
<evidence type="ECO:0000313" key="3">
    <source>
        <dbReference type="Proteomes" id="UP001196980"/>
    </source>
</evidence>
<organism evidence="2 3">
    <name type="scientific">Candidatus Magnetobacterium casense</name>
    <dbReference type="NCBI Taxonomy" id="1455061"/>
    <lineage>
        <taxon>Bacteria</taxon>
        <taxon>Pseudomonadati</taxon>
        <taxon>Nitrospirota</taxon>
        <taxon>Thermodesulfovibrionia</taxon>
        <taxon>Thermodesulfovibrionales</taxon>
        <taxon>Candidatus Magnetobacteriaceae</taxon>
        <taxon>Candidatus Magnetobacterium</taxon>
    </lineage>
</organism>
<gene>
    <name evidence="2" type="ORF">HWQ67_09880</name>
</gene>
<evidence type="ECO:0000259" key="1">
    <source>
        <dbReference type="Pfam" id="PF18894"/>
    </source>
</evidence>
<keyword evidence="3" id="KW-1185">Reference proteome</keyword>
<dbReference type="Proteomes" id="UP001196980">
    <property type="component" value="Unassembled WGS sequence"/>
</dbReference>
<dbReference type="RefSeq" id="WP_218252524.1">
    <property type="nucleotide sequence ID" value="NZ_JABXWD010000164.1"/>
</dbReference>
<reference evidence="2 3" key="1">
    <citation type="journal article" date="2020" name="J Geophys Res Biogeosci">
        <title>Magnetotaxis as an Adaptation to Enable Bacterial Shuttling of Microbial Sulfur and Sulfur Cycling Across Aquatic Oxic#Anoxic Interfaces.</title>
        <authorList>
            <person name="Li J."/>
            <person name="Liu P."/>
            <person name="Wang J."/>
            <person name="Roberts A.P."/>
            <person name="Pan Y."/>
        </authorList>
    </citation>
    <scope>NUCLEOTIDE SEQUENCE [LARGE SCALE GENOMIC DNA]</scope>
    <source>
        <strain evidence="2 3">MYR-1_YQ</strain>
    </source>
</reference>
<dbReference type="EMBL" id="JABXWD010000164">
    <property type="protein sequence ID" value="MBV6341894.1"/>
    <property type="molecule type" value="Genomic_DNA"/>
</dbReference>
<name>A0ABS6RZ24_9BACT</name>
<proteinExistence type="predicted"/>
<dbReference type="Pfam" id="PF18894">
    <property type="entry name" value="PhageMetallopep"/>
    <property type="match status" value="1"/>
</dbReference>
<feature type="domain" description="Putative phage metallopeptidase" evidence="1">
    <location>
        <begin position="6"/>
        <end position="143"/>
    </location>
</feature>
<dbReference type="InterPro" id="IPR043998">
    <property type="entry name" value="Put_Metallopep"/>
</dbReference>
<comment type="caution">
    <text evidence="2">The sequence shown here is derived from an EMBL/GenBank/DDBJ whole genome shotgun (WGS) entry which is preliminary data.</text>
</comment>
<sequence length="164" mass="19298">MAFNRFEDAPSSVITLVNEVRNQYFSELINVSIRVLFDRKKRTSSGNIVLGRIQKTNDLTRHLTKEDTATAEGYDFILFLDKLTFTNIEKKDQVRLIRHQLRHIIVDPESPKNPYKLVGHDVENFYAELELNKDDIRWDERVREVAMSLYDLDKENESTDEGDY</sequence>
<protein>
    <recommendedName>
        <fullName evidence="1">Putative phage metallopeptidase domain-containing protein</fullName>
    </recommendedName>
</protein>
<evidence type="ECO:0000313" key="2">
    <source>
        <dbReference type="EMBL" id="MBV6341894.1"/>
    </source>
</evidence>